<dbReference type="Proteomes" id="UP000250241">
    <property type="component" value="Chromosome"/>
</dbReference>
<reference evidence="1 2" key="1">
    <citation type="submission" date="2016-10" db="EMBL/GenBank/DDBJ databases">
        <title>Genome sequence of Rothia aeria strain JCM11412.</title>
        <authorList>
            <person name="Nambu T."/>
        </authorList>
    </citation>
    <scope>NUCLEOTIDE SEQUENCE [LARGE SCALE GENOMIC DNA]</scope>
    <source>
        <strain evidence="1 2">JCM 11412</strain>
    </source>
</reference>
<name>A0A2Z5QXP6_9MICC</name>
<dbReference type="AlphaFoldDB" id="A0A2Z5QXP6"/>
<organism evidence="1 2">
    <name type="scientific">Rothia aeria</name>
    <dbReference type="NCBI Taxonomy" id="172042"/>
    <lineage>
        <taxon>Bacteria</taxon>
        <taxon>Bacillati</taxon>
        <taxon>Actinomycetota</taxon>
        <taxon>Actinomycetes</taxon>
        <taxon>Micrococcales</taxon>
        <taxon>Micrococcaceae</taxon>
        <taxon>Rothia</taxon>
    </lineage>
</organism>
<protein>
    <submittedName>
        <fullName evidence="1">Uncharacterized protein</fullName>
    </submittedName>
</protein>
<evidence type="ECO:0000313" key="2">
    <source>
        <dbReference type="Proteomes" id="UP000250241"/>
    </source>
</evidence>
<evidence type="ECO:0000313" key="1">
    <source>
        <dbReference type="EMBL" id="BAV87141.1"/>
    </source>
</evidence>
<accession>A0A2Z5QXP6</accession>
<dbReference type="EMBL" id="AP017895">
    <property type="protein sequence ID" value="BAV87141.1"/>
    <property type="molecule type" value="Genomic_DNA"/>
</dbReference>
<proteinExistence type="predicted"/>
<keyword evidence="2" id="KW-1185">Reference proteome</keyword>
<gene>
    <name evidence="1" type="ORF">RA11412_0842</name>
</gene>
<dbReference type="KEGG" id="raj:RA11412_0842"/>
<sequence>MVVVSANATGVETILPRPTTALAKNAQERLALGETDM</sequence>